<organism evidence="8 9">
    <name type="scientific">Streptococcus sinensis</name>
    <dbReference type="NCBI Taxonomy" id="176090"/>
    <lineage>
        <taxon>Bacteria</taxon>
        <taxon>Bacillati</taxon>
        <taxon>Bacillota</taxon>
        <taxon>Bacilli</taxon>
        <taxon>Lactobacillales</taxon>
        <taxon>Streptococcaceae</taxon>
        <taxon>Streptococcus</taxon>
    </lineage>
</organism>
<feature type="domain" description="DNA methylase adenine-specific" evidence="7">
    <location>
        <begin position="313"/>
        <end position="568"/>
    </location>
</feature>
<dbReference type="GO" id="GO:0009307">
    <property type="term" value="P:DNA restriction-modification system"/>
    <property type="evidence" value="ECO:0007669"/>
    <property type="project" value="UniProtKB-KW"/>
</dbReference>
<dbReference type="GO" id="GO:0032259">
    <property type="term" value="P:methylation"/>
    <property type="evidence" value="ECO:0007669"/>
    <property type="project" value="UniProtKB-KW"/>
</dbReference>
<evidence type="ECO:0000256" key="1">
    <source>
        <dbReference type="ARBA" id="ARBA00011900"/>
    </source>
</evidence>
<evidence type="ECO:0000259" key="7">
    <source>
        <dbReference type="Pfam" id="PF02384"/>
    </source>
</evidence>
<dbReference type="EC" id="2.1.1.72" evidence="1"/>
<dbReference type="PATRIC" id="fig|176090.4.peg.689"/>
<dbReference type="CDD" id="cd02440">
    <property type="entry name" value="AdoMet_MTases"/>
    <property type="match status" value="1"/>
</dbReference>
<evidence type="ECO:0000256" key="5">
    <source>
        <dbReference type="ARBA" id="ARBA00022747"/>
    </source>
</evidence>
<dbReference type="PRINTS" id="PR00507">
    <property type="entry name" value="N12N6MTFRASE"/>
</dbReference>
<gene>
    <name evidence="8" type="ORF">SSIN_0695</name>
</gene>
<dbReference type="GO" id="GO:0003677">
    <property type="term" value="F:DNA binding"/>
    <property type="evidence" value="ECO:0007669"/>
    <property type="project" value="InterPro"/>
</dbReference>
<dbReference type="PANTHER" id="PTHR42933">
    <property type="entry name" value="SLR6095 PROTEIN"/>
    <property type="match status" value="1"/>
</dbReference>
<keyword evidence="4" id="KW-0949">S-adenosyl-L-methionine</keyword>
<evidence type="ECO:0000313" key="9">
    <source>
        <dbReference type="Proteomes" id="UP000030019"/>
    </source>
</evidence>
<dbReference type="InterPro" id="IPR003356">
    <property type="entry name" value="DNA_methylase_A-5"/>
</dbReference>
<dbReference type="InterPro" id="IPR002052">
    <property type="entry name" value="DNA_methylase_N6_adenine_CS"/>
</dbReference>
<reference evidence="8 9" key="1">
    <citation type="submission" date="2014-06" db="EMBL/GenBank/DDBJ databases">
        <authorList>
            <person name="Teng J.L."/>
            <person name="Huang Y."/>
            <person name="Tse H."/>
            <person name="Lau S.K."/>
            <person name="Woo P.C."/>
        </authorList>
    </citation>
    <scope>NUCLEOTIDE SEQUENCE [LARGE SCALE GENOMIC DNA]</scope>
    <source>
        <strain evidence="8 9">HKU4</strain>
    </source>
</reference>
<evidence type="ECO:0000256" key="6">
    <source>
        <dbReference type="ARBA" id="ARBA00047942"/>
    </source>
</evidence>
<dbReference type="eggNOG" id="COG0286">
    <property type="taxonomic scope" value="Bacteria"/>
</dbReference>
<keyword evidence="5" id="KW-0680">Restriction system</keyword>
<evidence type="ECO:0000256" key="3">
    <source>
        <dbReference type="ARBA" id="ARBA00022679"/>
    </source>
</evidence>
<dbReference type="AlphaFoldDB" id="A0A0A0DHB9"/>
<accession>A0A0A0DHB9</accession>
<dbReference type="Gene3D" id="3.40.50.150">
    <property type="entry name" value="Vaccinia Virus protein VP39"/>
    <property type="match status" value="1"/>
</dbReference>
<dbReference type="RefSeq" id="WP_002927814.1">
    <property type="nucleotide sequence ID" value="NZ_JPEN01000051.1"/>
</dbReference>
<protein>
    <recommendedName>
        <fullName evidence="1">site-specific DNA-methyltransferase (adenine-specific)</fullName>
        <ecNumber evidence="1">2.1.1.72</ecNumber>
    </recommendedName>
</protein>
<evidence type="ECO:0000256" key="4">
    <source>
        <dbReference type="ARBA" id="ARBA00022691"/>
    </source>
</evidence>
<keyword evidence="9" id="KW-1185">Reference proteome</keyword>
<name>A0A0A0DHB9_9STRE</name>
<dbReference type="EMBL" id="JPEN01000051">
    <property type="protein sequence ID" value="KGM37489.1"/>
    <property type="molecule type" value="Genomic_DNA"/>
</dbReference>
<dbReference type="InterPro" id="IPR029063">
    <property type="entry name" value="SAM-dependent_MTases_sf"/>
</dbReference>
<evidence type="ECO:0000256" key="2">
    <source>
        <dbReference type="ARBA" id="ARBA00022603"/>
    </source>
</evidence>
<comment type="caution">
    <text evidence="8">The sequence shown here is derived from an EMBL/GenBank/DDBJ whole genome shotgun (WGS) entry which is preliminary data.</text>
</comment>
<dbReference type="Proteomes" id="UP000030019">
    <property type="component" value="Unassembled WGS sequence"/>
</dbReference>
<keyword evidence="2" id="KW-0489">Methyltransferase</keyword>
<dbReference type="SUPFAM" id="SSF53335">
    <property type="entry name" value="S-adenosyl-L-methionine-dependent methyltransferases"/>
    <property type="match status" value="1"/>
</dbReference>
<proteinExistence type="predicted"/>
<dbReference type="InterPro" id="IPR051537">
    <property type="entry name" value="DNA_Adenine_Mtase"/>
</dbReference>
<dbReference type="PANTHER" id="PTHR42933:SF1">
    <property type="entry name" value="SITE-SPECIFIC DNA-METHYLTRANSFERASE (ADENINE-SPECIFIC)"/>
    <property type="match status" value="1"/>
</dbReference>
<dbReference type="Pfam" id="PF02384">
    <property type="entry name" value="N6_Mtase"/>
    <property type="match status" value="1"/>
</dbReference>
<sequence length="654" mass="73895">MLVRKTNESDSTGKLVYQLFSEANFSNKDFYVENAGEATWIEALKGASKSLKGKQGIPDFNFQSGRFHILIENKKDFSKLETFDENGNLLMDVHSIKEYAVNGAVHYAKWIVEHSSIYDKIFALGIVGSPRRYKIQPYYIENREDGLVIKRLSDVLSFENFKEENIEEYYKVSVLGELSLYQEELKNINEIAYSIHEDLRNYGNLGADNKATVVSAILLALRHGLTANQLTGGVDSSSDGNTIFRAIEDELNNLYQVRSKKIGSLLDTFRFITTDVRLNTKLTELGNRTPLWYFTDRLSNEVYHRVVGGTPFDILGSFYSEFVKYGGNDGSDLGIVLTPLNITSLMADLIEISPTDTVIDPATGTGAFLIASMQKMIEQVEKDDVNYKTSEAKKQAIKKIKSDRLYGIELKSKLYAISATNMILRNDGRAHLEEGDMFHLSLENDGNFDKLLMNPPYSQAKTKVTSHLSEMNFMIKALGRLKCGGRAAFIVPQSTMTSGPKAIKDADYRELKQELLDNNRIIAVITMNPKTFYPYGTSPVVIVLEHGVPQKDSRSILYDFRDDGNILNPHLGMLEDATATEKRKRLLDTIKDKIDIDGVNSIKTTLTADDEWLHSYFYFDDSIPTPKDFLSALRDYATFEYSMKISDRGDIFDD</sequence>
<dbReference type="STRING" id="176090.SSIN_0695"/>
<dbReference type="GO" id="GO:0008170">
    <property type="term" value="F:N-methyltransferase activity"/>
    <property type="evidence" value="ECO:0007669"/>
    <property type="project" value="InterPro"/>
</dbReference>
<dbReference type="GO" id="GO:0009007">
    <property type="term" value="F:site-specific DNA-methyltransferase (adenine-specific) activity"/>
    <property type="evidence" value="ECO:0007669"/>
    <property type="project" value="UniProtKB-EC"/>
</dbReference>
<comment type="catalytic activity">
    <reaction evidence="6">
        <text>a 2'-deoxyadenosine in DNA + S-adenosyl-L-methionine = an N(6)-methyl-2'-deoxyadenosine in DNA + S-adenosyl-L-homocysteine + H(+)</text>
        <dbReference type="Rhea" id="RHEA:15197"/>
        <dbReference type="Rhea" id="RHEA-COMP:12418"/>
        <dbReference type="Rhea" id="RHEA-COMP:12419"/>
        <dbReference type="ChEBI" id="CHEBI:15378"/>
        <dbReference type="ChEBI" id="CHEBI:57856"/>
        <dbReference type="ChEBI" id="CHEBI:59789"/>
        <dbReference type="ChEBI" id="CHEBI:90615"/>
        <dbReference type="ChEBI" id="CHEBI:90616"/>
        <dbReference type="EC" id="2.1.1.72"/>
    </reaction>
</comment>
<dbReference type="PROSITE" id="PS00092">
    <property type="entry name" value="N6_MTASE"/>
    <property type="match status" value="1"/>
</dbReference>
<evidence type="ECO:0000313" key="8">
    <source>
        <dbReference type="EMBL" id="KGM37489.1"/>
    </source>
</evidence>
<keyword evidence="3" id="KW-0808">Transferase</keyword>